<dbReference type="RefSeq" id="WP_064002801.1">
    <property type="nucleotide sequence ID" value="NZ_LSTV01000002.1"/>
</dbReference>
<dbReference type="AlphaFoldDB" id="A0A177KAK6"/>
<evidence type="ECO:0000313" key="2">
    <source>
        <dbReference type="Proteomes" id="UP000076998"/>
    </source>
</evidence>
<evidence type="ECO:0000313" key="1">
    <source>
        <dbReference type="EMBL" id="OAH50440.1"/>
    </source>
</evidence>
<protein>
    <submittedName>
        <fullName evidence="1">Uncharacterized protein</fullName>
    </submittedName>
</protein>
<comment type="caution">
    <text evidence="1">The sequence shown here is derived from an EMBL/GenBank/DDBJ whole genome shotgun (WGS) entry which is preliminary data.</text>
</comment>
<accession>A0A177KAK6</accession>
<gene>
    <name evidence="1" type="ORF">AYL44_08270</name>
</gene>
<reference evidence="1 2" key="1">
    <citation type="submission" date="2016-02" db="EMBL/GenBank/DDBJ databases">
        <authorList>
            <person name="Wen L."/>
            <person name="He K."/>
            <person name="Yang H."/>
        </authorList>
    </citation>
    <scope>NUCLEOTIDE SEQUENCE [LARGE SCALE GENOMIC DNA]</scope>
    <source>
        <strain evidence="1 2">CD11_3</strain>
    </source>
</reference>
<dbReference type="OrthoDB" id="5083684at2"/>
<organism evidence="1 2">
    <name type="scientific">Microbacterium oleivorans</name>
    <dbReference type="NCBI Taxonomy" id="273677"/>
    <lineage>
        <taxon>Bacteria</taxon>
        <taxon>Bacillati</taxon>
        <taxon>Actinomycetota</taxon>
        <taxon>Actinomycetes</taxon>
        <taxon>Micrococcales</taxon>
        <taxon>Microbacteriaceae</taxon>
        <taxon>Microbacterium</taxon>
    </lineage>
</organism>
<dbReference type="Proteomes" id="UP000076998">
    <property type="component" value="Unassembled WGS sequence"/>
</dbReference>
<name>A0A177KAK6_9MICO</name>
<proteinExistence type="predicted"/>
<dbReference type="EMBL" id="LSTV01000002">
    <property type="protein sequence ID" value="OAH50440.1"/>
    <property type="molecule type" value="Genomic_DNA"/>
</dbReference>
<sequence length="343" mass="37560">MDELTIASIDIAPSQTVVTIDAVRAALRERMIPAVVGDEDGTVIARVALTPDGQMVIASDGTVTSTAPEPTLDSLAAEWSADVLLESDGLFLVGRRRDAADPPPPSSSPIRDVPFRVYVLMGERVTGLTSLAQQLEASVTVAEVDGAAIVVAHEHVRNSWPPAQRPVVALTRTRTGLTMEVFSAAGLAALPEDERMRGRGVPDLKLSWPARWVPVLSEEGWTGEVQRMLRTAAIERMSDLADDRPVLDELRVTRATFEHLRRCDNDDDLPGHLTRALRLPAVVEDLVRGRADIADLPGARRRERTDAGRRAWELTSRPSWWSRLFRRRGNDEGPGDRSRAGPS</sequence>